<dbReference type="GO" id="GO:1904680">
    <property type="term" value="F:peptide transmembrane transporter activity"/>
    <property type="evidence" value="ECO:0007669"/>
    <property type="project" value="TreeGrafter"/>
</dbReference>
<dbReference type="SUPFAM" id="SSF53850">
    <property type="entry name" value="Periplasmic binding protein-like II"/>
    <property type="match status" value="1"/>
</dbReference>
<evidence type="ECO:0000313" key="8">
    <source>
        <dbReference type="Proteomes" id="UP000026249"/>
    </source>
</evidence>
<evidence type="ECO:0000256" key="1">
    <source>
        <dbReference type="ARBA" id="ARBA00004418"/>
    </source>
</evidence>
<feature type="chain" id="PRO_5001559511" evidence="5">
    <location>
        <begin position="23"/>
        <end position="571"/>
    </location>
</feature>
<evidence type="ECO:0000313" key="7">
    <source>
        <dbReference type="EMBL" id="KAJ55591.1"/>
    </source>
</evidence>
<protein>
    <submittedName>
        <fullName evidence="7">Peptide ABC transporter</fullName>
    </submittedName>
</protein>
<reference evidence="7 8" key="1">
    <citation type="submission" date="2014-03" db="EMBL/GenBank/DDBJ databases">
        <title>Draft Genome Sequence of Actibacterium mucosum KCTC 23349, a Marine Alphaproteobacterium with Complex Ionic Requirements Isolated from Mediterranean Seawater at Malvarrosa Beach, Valencia, Spain.</title>
        <authorList>
            <person name="Arahal D.R."/>
            <person name="Shao Z."/>
            <person name="Lai Q."/>
            <person name="Pujalte M.J."/>
        </authorList>
    </citation>
    <scope>NUCLEOTIDE SEQUENCE [LARGE SCALE GENOMIC DNA]</scope>
    <source>
        <strain evidence="7 8">KCTC 23349</strain>
    </source>
</reference>
<dbReference type="EMBL" id="JFKE01000004">
    <property type="protein sequence ID" value="KAJ55591.1"/>
    <property type="molecule type" value="Genomic_DNA"/>
</dbReference>
<comment type="subcellular location">
    <subcellularLocation>
        <location evidence="1">Periplasm</location>
    </subcellularLocation>
</comment>
<dbReference type="InterPro" id="IPR039424">
    <property type="entry name" value="SBP_5"/>
</dbReference>
<gene>
    <name evidence="7" type="ORF">ACMU_12925</name>
</gene>
<dbReference type="PANTHER" id="PTHR30290">
    <property type="entry name" value="PERIPLASMIC BINDING COMPONENT OF ABC TRANSPORTER"/>
    <property type="match status" value="1"/>
</dbReference>
<dbReference type="AlphaFoldDB" id="A0A037ZL78"/>
<keyword evidence="4 5" id="KW-0732">Signal</keyword>
<keyword evidence="8" id="KW-1185">Reference proteome</keyword>
<dbReference type="Proteomes" id="UP000026249">
    <property type="component" value="Unassembled WGS sequence"/>
</dbReference>
<dbReference type="FunFam" id="3.10.105.10:FF:000006">
    <property type="entry name" value="Peptide ABC transporter substrate-binding protein"/>
    <property type="match status" value="1"/>
</dbReference>
<evidence type="ECO:0000256" key="4">
    <source>
        <dbReference type="ARBA" id="ARBA00022729"/>
    </source>
</evidence>
<dbReference type="PIRSF" id="PIRSF002741">
    <property type="entry name" value="MppA"/>
    <property type="match status" value="1"/>
</dbReference>
<dbReference type="InterPro" id="IPR030678">
    <property type="entry name" value="Peptide/Ni-bd"/>
</dbReference>
<proteinExistence type="inferred from homology"/>
<dbReference type="GO" id="GO:0043190">
    <property type="term" value="C:ATP-binding cassette (ABC) transporter complex"/>
    <property type="evidence" value="ECO:0007669"/>
    <property type="project" value="InterPro"/>
</dbReference>
<keyword evidence="3" id="KW-0813">Transport</keyword>
<accession>A0A037ZL78</accession>
<evidence type="ECO:0000256" key="2">
    <source>
        <dbReference type="ARBA" id="ARBA00005695"/>
    </source>
</evidence>
<dbReference type="RefSeq" id="WP_035259456.1">
    <property type="nucleotide sequence ID" value="NZ_JFKE01000004.1"/>
</dbReference>
<dbReference type="Gene3D" id="3.40.190.10">
    <property type="entry name" value="Periplasmic binding protein-like II"/>
    <property type="match status" value="1"/>
</dbReference>
<dbReference type="STRING" id="1454373.ACMU_12925"/>
<organism evidence="7 8">
    <name type="scientific">Actibacterium mucosum KCTC 23349</name>
    <dbReference type="NCBI Taxonomy" id="1454373"/>
    <lineage>
        <taxon>Bacteria</taxon>
        <taxon>Pseudomonadati</taxon>
        <taxon>Pseudomonadota</taxon>
        <taxon>Alphaproteobacteria</taxon>
        <taxon>Rhodobacterales</taxon>
        <taxon>Roseobacteraceae</taxon>
        <taxon>Actibacterium</taxon>
    </lineage>
</organism>
<dbReference type="Pfam" id="PF00496">
    <property type="entry name" value="SBP_bac_5"/>
    <property type="match status" value="1"/>
</dbReference>
<evidence type="ECO:0000259" key="6">
    <source>
        <dbReference type="Pfam" id="PF00496"/>
    </source>
</evidence>
<feature type="domain" description="Solute-binding protein family 5" evidence="6">
    <location>
        <begin position="75"/>
        <end position="472"/>
    </location>
</feature>
<dbReference type="Gene3D" id="3.10.105.10">
    <property type="entry name" value="Dipeptide-binding Protein, Domain 3"/>
    <property type="match status" value="1"/>
</dbReference>
<comment type="caution">
    <text evidence="7">The sequence shown here is derived from an EMBL/GenBank/DDBJ whole genome shotgun (WGS) entry which is preliminary data.</text>
</comment>
<evidence type="ECO:0000256" key="5">
    <source>
        <dbReference type="SAM" id="SignalP"/>
    </source>
</evidence>
<dbReference type="GO" id="GO:0030288">
    <property type="term" value="C:outer membrane-bounded periplasmic space"/>
    <property type="evidence" value="ECO:0007669"/>
    <property type="project" value="UniProtKB-ARBA"/>
</dbReference>
<evidence type="ECO:0000256" key="3">
    <source>
        <dbReference type="ARBA" id="ARBA00022448"/>
    </source>
</evidence>
<dbReference type="CDD" id="cd08513">
    <property type="entry name" value="PBP2_thermophilic_Hb8_like"/>
    <property type="match status" value="1"/>
</dbReference>
<feature type="signal peptide" evidence="5">
    <location>
        <begin position="1"/>
        <end position="22"/>
    </location>
</feature>
<dbReference type="InterPro" id="IPR000914">
    <property type="entry name" value="SBP_5_dom"/>
</dbReference>
<dbReference type="PANTHER" id="PTHR30290:SF65">
    <property type="entry name" value="MONOACYL PHOSPHATIDYLINOSITOL TETRAMANNOSIDE-BINDING PROTEIN LPQW-RELATED"/>
    <property type="match status" value="1"/>
</dbReference>
<dbReference type="OrthoDB" id="9803988at2"/>
<dbReference type="GO" id="GO:0015833">
    <property type="term" value="P:peptide transport"/>
    <property type="evidence" value="ECO:0007669"/>
    <property type="project" value="TreeGrafter"/>
</dbReference>
<comment type="similarity">
    <text evidence="2">Belongs to the bacterial solute-binding protein 5 family.</text>
</comment>
<sequence length="571" mass="61308">MYIKTALWGAAAAVTLAPMAMADGHEARGRDGEVKIIYWQAPSILNPFLSGGTKDVESASLVIEPLARFNETGELVPWLVDEIPTVANGGVSEDLTSITWKITPGIVWSDGTAFTSADAKFTYEYCTHPEGGCAQVTKFEGVSSVETPDALTVVVNFEKPTPYPYGPFVGGESPIIQAAQFADCMGAKAPECTEQNFNPIGTGPFVVEEFRTNDVITMVANENYREPGKPAFGKLTFKGGGDATAAGRAVMETGEFDYAWNLQLAPDVIAQMEAGGKGTPVAGFGPLVERIMLNNTNPDPALGPDERSVIKPHPFLGDPAVYKAMSMAIDRPLLVEIGYGKAGKVTCNWVPAPAAFNSTSMTCDVQDIAGANAMLDAAGIVDTDGDGVREKDGVPLKVLYQTSTNAVRQDFQALIKQWWSEIGIEAELRNLDASVFFGGDPGSPDTFQKFYADVEMYANTFNGTDPQAYLGNGLCDKAPSPASQWQGENISRFCMPEYDALHAKLATTAGIDERAEIGKALNDMIVQNGGMIPLVHRGRLSAHANSLGGVKLNVWDSEIWNAADWYRIKTN</sequence>
<name>A0A037ZL78_9RHOB</name>